<evidence type="ECO:0000313" key="8">
    <source>
        <dbReference type="Proteomes" id="UP001500190"/>
    </source>
</evidence>
<keyword evidence="3" id="KW-0408">Iron</keyword>
<dbReference type="RefSeq" id="WP_344194729.1">
    <property type="nucleotide sequence ID" value="NZ_BAAAND010000008.1"/>
</dbReference>
<evidence type="ECO:0000256" key="5">
    <source>
        <dbReference type="SAM" id="MobiDB-lite"/>
    </source>
</evidence>
<evidence type="ECO:0000259" key="6">
    <source>
        <dbReference type="SMART" id="SM00704"/>
    </source>
</evidence>
<evidence type="ECO:0000256" key="3">
    <source>
        <dbReference type="ARBA" id="ARBA00023004"/>
    </source>
</evidence>
<dbReference type="SMART" id="SM00704">
    <property type="entry name" value="ZnF_CDGSH"/>
    <property type="match status" value="1"/>
</dbReference>
<proteinExistence type="predicted"/>
<dbReference type="InterPro" id="IPR042216">
    <property type="entry name" value="MitoNEET_CISD"/>
</dbReference>
<keyword evidence="1" id="KW-0001">2Fe-2S</keyword>
<evidence type="ECO:0000313" key="7">
    <source>
        <dbReference type="EMBL" id="GAA1594556.1"/>
    </source>
</evidence>
<keyword evidence="8" id="KW-1185">Reference proteome</keyword>
<protein>
    <recommendedName>
        <fullName evidence="6">Iron-binding zinc finger CDGSH type domain-containing protein</fullName>
    </recommendedName>
</protein>
<organism evidence="7 8">
    <name type="scientific">Kribbella karoonensis</name>
    <dbReference type="NCBI Taxonomy" id="324851"/>
    <lineage>
        <taxon>Bacteria</taxon>
        <taxon>Bacillati</taxon>
        <taxon>Actinomycetota</taxon>
        <taxon>Actinomycetes</taxon>
        <taxon>Propionibacteriales</taxon>
        <taxon>Kribbellaceae</taxon>
        <taxon>Kribbella</taxon>
    </lineage>
</organism>
<dbReference type="InterPro" id="IPR018967">
    <property type="entry name" value="FeS-contain_CDGSH-typ"/>
</dbReference>
<evidence type="ECO:0000256" key="2">
    <source>
        <dbReference type="ARBA" id="ARBA00022723"/>
    </source>
</evidence>
<keyword evidence="4" id="KW-0411">Iron-sulfur</keyword>
<dbReference type="Gene3D" id="3.40.5.90">
    <property type="entry name" value="CDGSH iron-sulfur domain, mitoNEET-type"/>
    <property type="match status" value="1"/>
</dbReference>
<feature type="compositionally biased region" description="Polar residues" evidence="5">
    <location>
        <begin position="59"/>
        <end position="71"/>
    </location>
</feature>
<evidence type="ECO:0000256" key="4">
    <source>
        <dbReference type="ARBA" id="ARBA00023014"/>
    </source>
</evidence>
<accession>A0ABP4Q420</accession>
<sequence length="81" mass="8638">MTEIRAYPDGPLLVRGEFELLDENGDPVPANRRTIALCRCGRSAIPPLCDGTHTLPVRGTSQAPNASASHGTSRRGPSARK</sequence>
<evidence type="ECO:0000256" key="1">
    <source>
        <dbReference type="ARBA" id="ARBA00022714"/>
    </source>
</evidence>
<keyword evidence="2" id="KW-0479">Metal-binding</keyword>
<dbReference type="Pfam" id="PF09360">
    <property type="entry name" value="zf-CDGSH"/>
    <property type="match status" value="1"/>
</dbReference>
<gene>
    <name evidence="7" type="ORF">GCM10009742_46540</name>
</gene>
<dbReference type="Proteomes" id="UP001500190">
    <property type="component" value="Unassembled WGS sequence"/>
</dbReference>
<name>A0ABP4Q420_9ACTN</name>
<comment type="caution">
    <text evidence="7">The sequence shown here is derived from an EMBL/GenBank/DDBJ whole genome shotgun (WGS) entry which is preliminary data.</text>
</comment>
<dbReference type="EMBL" id="BAAAND010000008">
    <property type="protein sequence ID" value="GAA1594556.1"/>
    <property type="molecule type" value="Genomic_DNA"/>
</dbReference>
<feature type="region of interest" description="Disordered" evidence="5">
    <location>
        <begin position="51"/>
        <end position="81"/>
    </location>
</feature>
<feature type="domain" description="Iron-binding zinc finger CDGSH type" evidence="6">
    <location>
        <begin position="17"/>
        <end position="59"/>
    </location>
</feature>
<reference evidence="8" key="1">
    <citation type="journal article" date="2019" name="Int. J. Syst. Evol. Microbiol.">
        <title>The Global Catalogue of Microorganisms (GCM) 10K type strain sequencing project: providing services to taxonomists for standard genome sequencing and annotation.</title>
        <authorList>
            <consortium name="The Broad Institute Genomics Platform"/>
            <consortium name="The Broad Institute Genome Sequencing Center for Infectious Disease"/>
            <person name="Wu L."/>
            <person name="Ma J."/>
        </authorList>
    </citation>
    <scope>NUCLEOTIDE SEQUENCE [LARGE SCALE GENOMIC DNA]</scope>
    <source>
        <strain evidence="8">JCM 14304</strain>
    </source>
</reference>